<gene>
    <name evidence="2" type="ORF">PBRASI_LOCUS2475</name>
</gene>
<dbReference type="AlphaFoldDB" id="A0A9N8ZJY7"/>
<dbReference type="EMBL" id="CAJVPI010000194">
    <property type="protein sequence ID" value="CAG8498389.1"/>
    <property type="molecule type" value="Genomic_DNA"/>
</dbReference>
<comment type="caution">
    <text evidence="2">The sequence shown here is derived from an EMBL/GenBank/DDBJ whole genome shotgun (WGS) entry which is preliminary data.</text>
</comment>
<feature type="compositionally biased region" description="Basic residues" evidence="1">
    <location>
        <begin position="314"/>
        <end position="324"/>
    </location>
</feature>
<proteinExistence type="predicted"/>
<keyword evidence="3" id="KW-1185">Reference proteome</keyword>
<feature type="region of interest" description="Disordered" evidence="1">
    <location>
        <begin position="305"/>
        <end position="324"/>
    </location>
</feature>
<name>A0A9N8ZJY7_9GLOM</name>
<feature type="compositionally biased region" description="Low complexity" evidence="1">
    <location>
        <begin position="119"/>
        <end position="136"/>
    </location>
</feature>
<dbReference type="OrthoDB" id="6147534at2759"/>
<feature type="region of interest" description="Disordered" evidence="1">
    <location>
        <begin position="109"/>
        <end position="150"/>
    </location>
</feature>
<dbReference type="Gene3D" id="1.10.10.60">
    <property type="entry name" value="Homeodomain-like"/>
    <property type="match status" value="1"/>
</dbReference>
<sequence>MASSHLTPLPSLHVHTIIPGSALPPVLSPTLQLPLCRRDFSSLTQAEMAQVEIKQDNTSKPTRVSSRVIDHAPLSPLDFYSSPASYSSGDEDTTSLFINEHISKSILSSTQLPASPACSTPVRTPSPSPSVSTTPRRSARIPKHRRLSKEEIIGRPSTGPAMRTRGKDATVQDDDERIRNYYEQRAAPAPPLAITYPRAWNEVDIGELSGVSGSKNSSYPTQLRSDTLSLWPSAQRKHYLAMYLRHGKDFGAIGSECGTSIKKAVQYYYLMKHKEGFKIAKLVRKEMEEYERYLMAIDEQKKRFMKTASTSNAKKGRKKKGGRH</sequence>
<evidence type="ECO:0000313" key="2">
    <source>
        <dbReference type="EMBL" id="CAG8498389.1"/>
    </source>
</evidence>
<dbReference type="Proteomes" id="UP000789739">
    <property type="component" value="Unassembled WGS sequence"/>
</dbReference>
<reference evidence="2" key="1">
    <citation type="submission" date="2021-06" db="EMBL/GenBank/DDBJ databases">
        <authorList>
            <person name="Kallberg Y."/>
            <person name="Tangrot J."/>
            <person name="Rosling A."/>
        </authorList>
    </citation>
    <scope>NUCLEOTIDE SEQUENCE</scope>
    <source>
        <strain evidence="2">BR232B</strain>
    </source>
</reference>
<evidence type="ECO:0000313" key="3">
    <source>
        <dbReference type="Proteomes" id="UP000789739"/>
    </source>
</evidence>
<feature type="compositionally biased region" description="Basic residues" evidence="1">
    <location>
        <begin position="137"/>
        <end position="147"/>
    </location>
</feature>
<evidence type="ECO:0000256" key="1">
    <source>
        <dbReference type="SAM" id="MobiDB-lite"/>
    </source>
</evidence>
<accession>A0A9N8ZJY7</accession>
<protein>
    <submittedName>
        <fullName evidence="2">10155_t:CDS:1</fullName>
    </submittedName>
</protein>
<organism evidence="2 3">
    <name type="scientific">Paraglomus brasilianum</name>
    <dbReference type="NCBI Taxonomy" id="144538"/>
    <lineage>
        <taxon>Eukaryota</taxon>
        <taxon>Fungi</taxon>
        <taxon>Fungi incertae sedis</taxon>
        <taxon>Mucoromycota</taxon>
        <taxon>Glomeromycotina</taxon>
        <taxon>Glomeromycetes</taxon>
        <taxon>Paraglomerales</taxon>
        <taxon>Paraglomeraceae</taxon>
        <taxon>Paraglomus</taxon>
    </lineage>
</organism>